<name>A0A5B7C2P7_DAVIN</name>
<reference evidence="1" key="1">
    <citation type="submission" date="2019-08" db="EMBL/GenBank/DDBJ databases">
        <title>Reference gene set and small RNA set construction with multiple tissues from Davidia involucrata Baill.</title>
        <authorList>
            <person name="Yang H."/>
            <person name="Zhou C."/>
            <person name="Li G."/>
            <person name="Wang J."/>
            <person name="Gao P."/>
            <person name="Wang M."/>
            <person name="Wang R."/>
            <person name="Zhao Y."/>
        </authorList>
    </citation>
    <scope>NUCLEOTIDE SEQUENCE</scope>
    <source>
        <tissue evidence="1">Mixed with DoveR01_LX</tissue>
    </source>
</reference>
<sequence length="111" mass="12630">MAPPHLIQICGTLTLVLQIISPQICPNYLFQVHIREMISSPWAMVKVCPSPILVTLLYQPTIIYLSFTMSYVCHPLLPILSQSTNFVLTTTVDVYLMLICYKFRVSNCSCF</sequence>
<accession>A0A5B7C2P7</accession>
<proteinExistence type="predicted"/>
<dbReference type="AlphaFoldDB" id="A0A5B7C2P7"/>
<protein>
    <submittedName>
        <fullName evidence="1">Uncharacterized protein</fullName>
    </submittedName>
</protein>
<organism evidence="1">
    <name type="scientific">Davidia involucrata</name>
    <name type="common">Dove tree</name>
    <dbReference type="NCBI Taxonomy" id="16924"/>
    <lineage>
        <taxon>Eukaryota</taxon>
        <taxon>Viridiplantae</taxon>
        <taxon>Streptophyta</taxon>
        <taxon>Embryophyta</taxon>
        <taxon>Tracheophyta</taxon>
        <taxon>Spermatophyta</taxon>
        <taxon>Magnoliopsida</taxon>
        <taxon>eudicotyledons</taxon>
        <taxon>Gunneridae</taxon>
        <taxon>Pentapetalae</taxon>
        <taxon>asterids</taxon>
        <taxon>Cornales</taxon>
        <taxon>Nyssaceae</taxon>
        <taxon>Davidia</taxon>
    </lineage>
</organism>
<evidence type="ECO:0000313" key="1">
    <source>
        <dbReference type="EMBL" id="MPA75138.1"/>
    </source>
</evidence>
<dbReference type="EMBL" id="GHES01044579">
    <property type="protein sequence ID" value="MPA75138.1"/>
    <property type="molecule type" value="Transcribed_RNA"/>
</dbReference>
<gene>
    <name evidence="1" type="ORF">Din_044579</name>
</gene>